<evidence type="ECO:0000313" key="4">
    <source>
        <dbReference type="Proteomes" id="UP000321935"/>
    </source>
</evidence>
<accession>A0A5C7ADJ0</accession>
<dbReference type="EMBL" id="VORW01000016">
    <property type="protein sequence ID" value="TXE05919.1"/>
    <property type="molecule type" value="Genomic_DNA"/>
</dbReference>
<dbReference type="OrthoDB" id="680270at2"/>
<reference evidence="3 4" key="1">
    <citation type="submission" date="2019-08" db="EMBL/GenBank/DDBJ databases">
        <title>Genomes sequence of Algoriphagus aquimarinus ACAM450.</title>
        <authorList>
            <person name="Bowman J.P."/>
        </authorList>
    </citation>
    <scope>NUCLEOTIDE SEQUENCE [LARGE SCALE GENOMIC DNA]</scope>
    <source>
        <strain evidence="3 4">ACAM 450</strain>
    </source>
</reference>
<protein>
    <submittedName>
        <fullName evidence="3">DUF2807 domain-containing protein</fullName>
    </submittedName>
</protein>
<proteinExistence type="predicted"/>
<dbReference type="RefSeq" id="WP_146919794.1">
    <property type="nucleotide sequence ID" value="NZ_VORW01000016.1"/>
</dbReference>
<name>A0A5C7ADJ0_9BACT</name>
<evidence type="ECO:0000259" key="2">
    <source>
        <dbReference type="Pfam" id="PF10988"/>
    </source>
</evidence>
<feature type="domain" description="Putative auto-transporter adhesin head GIN" evidence="2">
    <location>
        <begin position="36"/>
        <end position="218"/>
    </location>
</feature>
<dbReference type="Proteomes" id="UP000321935">
    <property type="component" value="Unassembled WGS sequence"/>
</dbReference>
<comment type="caution">
    <text evidence="3">The sequence shown here is derived from an EMBL/GenBank/DDBJ whole genome shotgun (WGS) entry which is preliminary data.</text>
</comment>
<feature type="signal peptide" evidence="1">
    <location>
        <begin position="1"/>
        <end position="26"/>
    </location>
</feature>
<evidence type="ECO:0000256" key="1">
    <source>
        <dbReference type="SAM" id="SignalP"/>
    </source>
</evidence>
<sequence length="234" mass="24404">MQFTMNFSKISAFVLLLFLMGTTVQAQTEIRTPGKFTGINSEGSWDVIITLGEKDEVKLVSKGFDLDEVITEIENGSLTIELDDSDDDDHANFTAYVTVRNLESLGLSGSGNMIIRSDISAREFSIGQAGSGTIEMAMLTTGDLNVGMAGSGNVLISCGTASDVNIGQVGSGDFKASALKGKDVKVGKTGSGDTYIGVEGELTVGSLGSGSVYYNGDPTDINKGSLGSGKVVRK</sequence>
<organism evidence="3 4">
    <name type="scientific">Algoriphagus aquimarinus</name>
    <dbReference type="NCBI Taxonomy" id="237018"/>
    <lineage>
        <taxon>Bacteria</taxon>
        <taxon>Pseudomonadati</taxon>
        <taxon>Bacteroidota</taxon>
        <taxon>Cytophagia</taxon>
        <taxon>Cytophagales</taxon>
        <taxon>Cyclobacteriaceae</taxon>
        <taxon>Algoriphagus</taxon>
    </lineage>
</organism>
<dbReference type="Gene3D" id="2.160.20.120">
    <property type="match status" value="1"/>
</dbReference>
<gene>
    <name evidence="3" type="ORF">ESV85_17245</name>
</gene>
<dbReference type="InterPro" id="IPR021255">
    <property type="entry name" value="DUF2807"/>
</dbReference>
<dbReference type="Pfam" id="PF10988">
    <property type="entry name" value="DUF2807"/>
    <property type="match status" value="1"/>
</dbReference>
<keyword evidence="1" id="KW-0732">Signal</keyword>
<feature type="chain" id="PRO_5022973344" evidence="1">
    <location>
        <begin position="27"/>
        <end position="234"/>
    </location>
</feature>
<dbReference type="AlphaFoldDB" id="A0A5C7ADJ0"/>
<evidence type="ECO:0000313" key="3">
    <source>
        <dbReference type="EMBL" id="TXE05919.1"/>
    </source>
</evidence>